<dbReference type="Pfam" id="PF18301">
    <property type="entry name" value="preATP-grasp_3"/>
    <property type="match status" value="1"/>
</dbReference>
<evidence type="ECO:0000256" key="1">
    <source>
        <dbReference type="PROSITE-ProRule" id="PRU00409"/>
    </source>
</evidence>
<dbReference type="EMBL" id="CP036278">
    <property type="protein sequence ID" value="QDU56500.1"/>
    <property type="molecule type" value="Genomic_DNA"/>
</dbReference>
<dbReference type="PIRSF" id="PIRSF016766">
    <property type="entry name" value="UCP016766_ATPgrasp"/>
    <property type="match status" value="1"/>
</dbReference>
<dbReference type="InterPro" id="IPR040803">
    <property type="entry name" value="MfnD_preATP-grasp"/>
</dbReference>
<dbReference type="Gene3D" id="3.40.50.11770">
    <property type="match status" value="1"/>
</dbReference>
<dbReference type="InterPro" id="IPR003806">
    <property type="entry name" value="ATP-grasp_PylC-type"/>
</dbReference>
<dbReference type="InterPro" id="IPR024710">
    <property type="entry name" value="MfnD"/>
</dbReference>
<dbReference type="Proteomes" id="UP000315750">
    <property type="component" value="Chromosome"/>
</dbReference>
<dbReference type="KEGG" id="amuc:Pan181_27090"/>
<keyword evidence="4" id="KW-1185">Reference proteome</keyword>
<evidence type="ECO:0000259" key="2">
    <source>
        <dbReference type="PROSITE" id="PS50975"/>
    </source>
</evidence>
<evidence type="ECO:0000313" key="4">
    <source>
        <dbReference type="Proteomes" id="UP000315750"/>
    </source>
</evidence>
<dbReference type="SUPFAM" id="SSF56059">
    <property type="entry name" value="Glutathione synthetase ATP-binding domain-like"/>
    <property type="match status" value="1"/>
</dbReference>
<dbReference type="AlphaFoldDB" id="A0A518AP46"/>
<dbReference type="InterPro" id="IPR011761">
    <property type="entry name" value="ATP-grasp"/>
</dbReference>
<dbReference type="Gene3D" id="3.30.470.20">
    <property type="entry name" value="ATP-grasp fold, B domain"/>
    <property type="match status" value="1"/>
</dbReference>
<dbReference type="RefSeq" id="WP_145247240.1">
    <property type="nucleotide sequence ID" value="NZ_CP036278.1"/>
</dbReference>
<reference evidence="3 4" key="1">
    <citation type="submission" date="2019-02" db="EMBL/GenBank/DDBJ databases">
        <title>Deep-cultivation of Planctomycetes and their phenomic and genomic characterization uncovers novel biology.</title>
        <authorList>
            <person name="Wiegand S."/>
            <person name="Jogler M."/>
            <person name="Boedeker C."/>
            <person name="Pinto D."/>
            <person name="Vollmers J."/>
            <person name="Rivas-Marin E."/>
            <person name="Kohn T."/>
            <person name="Peeters S.H."/>
            <person name="Heuer A."/>
            <person name="Rast P."/>
            <person name="Oberbeckmann S."/>
            <person name="Bunk B."/>
            <person name="Jeske O."/>
            <person name="Meyerdierks A."/>
            <person name="Storesund J.E."/>
            <person name="Kallscheuer N."/>
            <person name="Luecker S."/>
            <person name="Lage O.M."/>
            <person name="Pohl T."/>
            <person name="Merkel B.J."/>
            <person name="Hornburger P."/>
            <person name="Mueller R.-W."/>
            <person name="Bruemmer F."/>
            <person name="Labrenz M."/>
            <person name="Spormann A.M."/>
            <person name="Op den Camp H."/>
            <person name="Overmann J."/>
            <person name="Amann R."/>
            <person name="Jetten M.S.M."/>
            <person name="Mascher T."/>
            <person name="Medema M.H."/>
            <person name="Devos D.P."/>
            <person name="Kaster A.-K."/>
            <person name="Ovreas L."/>
            <person name="Rohde M."/>
            <person name="Galperin M.Y."/>
            <person name="Jogler C."/>
        </authorList>
    </citation>
    <scope>NUCLEOTIDE SEQUENCE [LARGE SCALE GENOMIC DNA]</scope>
    <source>
        <strain evidence="3 4">Pan181</strain>
    </source>
</reference>
<keyword evidence="1" id="KW-0547">Nucleotide-binding</keyword>
<dbReference type="PROSITE" id="PS50975">
    <property type="entry name" value="ATP_GRASP"/>
    <property type="match status" value="1"/>
</dbReference>
<evidence type="ECO:0000313" key="3">
    <source>
        <dbReference type="EMBL" id="QDU56500.1"/>
    </source>
</evidence>
<dbReference type="Pfam" id="PF02655">
    <property type="entry name" value="ATP-grasp_3"/>
    <property type="match status" value="1"/>
</dbReference>
<dbReference type="GO" id="GO:0005524">
    <property type="term" value="F:ATP binding"/>
    <property type="evidence" value="ECO:0007669"/>
    <property type="project" value="UniProtKB-UniRule"/>
</dbReference>
<keyword evidence="1" id="KW-0067">ATP-binding</keyword>
<dbReference type="OrthoDB" id="271331at2"/>
<proteinExistence type="predicted"/>
<name>A0A518AP46_9BACT</name>
<protein>
    <submittedName>
        <fullName evidence="3">Carbamoyl phosphate synthase-like protein</fullName>
    </submittedName>
</protein>
<organism evidence="3 4">
    <name type="scientific">Aeoliella mucimassa</name>
    <dbReference type="NCBI Taxonomy" id="2527972"/>
    <lineage>
        <taxon>Bacteria</taxon>
        <taxon>Pseudomonadati</taxon>
        <taxon>Planctomycetota</taxon>
        <taxon>Planctomycetia</taxon>
        <taxon>Pirellulales</taxon>
        <taxon>Lacipirellulaceae</taxon>
        <taxon>Aeoliella</taxon>
    </lineage>
</organism>
<accession>A0A518AP46</accession>
<dbReference type="GO" id="GO:0046872">
    <property type="term" value="F:metal ion binding"/>
    <property type="evidence" value="ECO:0007669"/>
    <property type="project" value="InterPro"/>
</dbReference>
<gene>
    <name evidence="3" type="ORF">Pan181_27090</name>
</gene>
<feature type="domain" description="ATP-grasp" evidence="2">
    <location>
        <begin position="132"/>
        <end position="312"/>
    </location>
</feature>
<sequence length="341" mass="36509">MNLFIYEWVCGGGYLDRLGSAPDSLQREAWAMLSALVADFAALDGCQVATLVEQAYAEGIDAKVEVRLADSERARKSQFGKLVRQADYTVIVAPEFEGILLGLAGRVERLGGRLLSPDAAFVEIASDKQSTYERLYKPRIATPRGSVLMSGERFGDGMPYPIVVKPIDGCGSLGVVRHDGPGACPLESAAYRWEEFAEGLPVSVAFLCSGEHRLTLEPCVQRLNQPTDFTYLGGELPLSPEQSQRAHTLAAQAMDALPTTTGYVGVDLVLGDAPDGSDDKVIEINPRYTTSYIGLRAATEANLAATLLSLVTDGAAAEPTFDKAVAWNADGTLTSVESADR</sequence>